<name>A0A1B6GZL2_9HEMI</name>
<evidence type="ECO:0000256" key="1">
    <source>
        <dbReference type="SAM" id="MobiDB-lite"/>
    </source>
</evidence>
<evidence type="ECO:0008006" key="3">
    <source>
        <dbReference type="Google" id="ProtNLM"/>
    </source>
</evidence>
<dbReference type="AlphaFoldDB" id="A0A1B6GZL2"/>
<feature type="compositionally biased region" description="Low complexity" evidence="1">
    <location>
        <begin position="47"/>
        <end position="71"/>
    </location>
</feature>
<accession>A0A1B6GZL2</accession>
<sequence>TQFPKETESEESQPERLLDSGEYYVLLPDGRLQMVKYTTAALREDQQQQTQQPQQFEPQQQFQQSQQFQQQQQFQQPQQFQPQQQFQQQFQQAQQFQQQQQFQLSQQFQQQQQFHQPQQFQQLQQQSEPELQYVQFPLPGSQYTQTKLEYKTPELKQVAENLEEEPKTVVGFEANVEYRNVKPISAPIYAYNPTPLVRILKR</sequence>
<evidence type="ECO:0000313" key="2">
    <source>
        <dbReference type="EMBL" id="JAS67859.1"/>
    </source>
</evidence>
<feature type="region of interest" description="Disordered" evidence="1">
    <location>
        <begin position="1"/>
        <end position="22"/>
    </location>
</feature>
<protein>
    <recommendedName>
        <fullName evidence="3">DUF4794 domain-containing protein</fullName>
    </recommendedName>
</protein>
<feature type="non-terminal residue" evidence="2">
    <location>
        <position position="1"/>
    </location>
</feature>
<dbReference type="EMBL" id="GECZ01001910">
    <property type="protein sequence ID" value="JAS67859.1"/>
    <property type="molecule type" value="Transcribed_RNA"/>
</dbReference>
<feature type="region of interest" description="Disordered" evidence="1">
    <location>
        <begin position="43"/>
        <end position="71"/>
    </location>
</feature>
<reference evidence="2" key="1">
    <citation type="submission" date="2015-11" db="EMBL/GenBank/DDBJ databases">
        <title>De novo transcriptome assembly of four potential Pierce s Disease insect vectors from Arizona vineyards.</title>
        <authorList>
            <person name="Tassone E.E."/>
        </authorList>
    </citation>
    <scope>NUCLEOTIDE SEQUENCE</scope>
</reference>
<organism evidence="2">
    <name type="scientific">Cuerna arida</name>
    <dbReference type="NCBI Taxonomy" id="1464854"/>
    <lineage>
        <taxon>Eukaryota</taxon>
        <taxon>Metazoa</taxon>
        <taxon>Ecdysozoa</taxon>
        <taxon>Arthropoda</taxon>
        <taxon>Hexapoda</taxon>
        <taxon>Insecta</taxon>
        <taxon>Pterygota</taxon>
        <taxon>Neoptera</taxon>
        <taxon>Paraneoptera</taxon>
        <taxon>Hemiptera</taxon>
        <taxon>Auchenorrhyncha</taxon>
        <taxon>Membracoidea</taxon>
        <taxon>Cicadellidae</taxon>
        <taxon>Cicadellinae</taxon>
        <taxon>Proconiini</taxon>
        <taxon>Cuerna</taxon>
    </lineage>
</organism>
<proteinExistence type="predicted"/>
<gene>
    <name evidence="2" type="ORF">g.13075</name>
</gene>